<dbReference type="AlphaFoldDB" id="A0A151M2J1"/>
<name>A0A151M2J1_ALLMI</name>
<gene>
    <name evidence="1" type="ORF">Y1Q_0009141</name>
</gene>
<keyword evidence="2" id="KW-1185">Reference proteome</keyword>
<accession>A0A151M2J1</accession>
<dbReference type="Proteomes" id="UP000050525">
    <property type="component" value="Unassembled WGS sequence"/>
</dbReference>
<dbReference type="EMBL" id="AKHW03006780">
    <property type="protein sequence ID" value="KYO18691.1"/>
    <property type="molecule type" value="Genomic_DNA"/>
</dbReference>
<protein>
    <submittedName>
        <fullName evidence="1">Uncharacterized protein</fullName>
    </submittedName>
</protein>
<proteinExistence type="predicted"/>
<evidence type="ECO:0000313" key="2">
    <source>
        <dbReference type="Proteomes" id="UP000050525"/>
    </source>
</evidence>
<reference evidence="1 2" key="1">
    <citation type="journal article" date="2012" name="Genome Biol.">
        <title>Sequencing three crocodilian genomes to illuminate the evolution of archosaurs and amniotes.</title>
        <authorList>
            <person name="St John J.A."/>
            <person name="Braun E.L."/>
            <person name="Isberg S.R."/>
            <person name="Miles L.G."/>
            <person name="Chong A.Y."/>
            <person name="Gongora J."/>
            <person name="Dalzell P."/>
            <person name="Moran C."/>
            <person name="Bed'hom B."/>
            <person name="Abzhanov A."/>
            <person name="Burgess S.C."/>
            <person name="Cooksey A.M."/>
            <person name="Castoe T.A."/>
            <person name="Crawford N.G."/>
            <person name="Densmore L.D."/>
            <person name="Drew J.C."/>
            <person name="Edwards S.V."/>
            <person name="Faircloth B.C."/>
            <person name="Fujita M.K."/>
            <person name="Greenwold M.J."/>
            <person name="Hoffmann F.G."/>
            <person name="Howard J.M."/>
            <person name="Iguchi T."/>
            <person name="Janes D.E."/>
            <person name="Khan S.Y."/>
            <person name="Kohno S."/>
            <person name="de Koning A.J."/>
            <person name="Lance S.L."/>
            <person name="McCarthy F.M."/>
            <person name="McCormack J.E."/>
            <person name="Merchant M.E."/>
            <person name="Peterson D.G."/>
            <person name="Pollock D.D."/>
            <person name="Pourmand N."/>
            <person name="Raney B.J."/>
            <person name="Roessler K.A."/>
            <person name="Sanford J.R."/>
            <person name="Sawyer R.H."/>
            <person name="Schmidt C.J."/>
            <person name="Triplett E.W."/>
            <person name="Tuberville T.D."/>
            <person name="Venegas-Anaya M."/>
            <person name="Howard J.T."/>
            <person name="Jarvis E.D."/>
            <person name="Guillette L.J.Jr."/>
            <person name="Glenn T.C."/>
            <person name="Green R.E."/>
            <person name="Ray D.A."/>
        </authorList>
    </citation>
    <scope>NUCLEOTIDE SEQUENCE [LARGE SCALE GENOMIC DNA]</scope>
    <source>
        <strain evidence="1">KSC_2009_1</strain>
    </source>
</reference>
<comment type="caution">
    <text evidence="1">The sequence shown here is derived from an EMBL/GenBank/DDBJ whole genome shotgun (WGS) entry which is preliminary data.</text>
</comment>
<organism evidence="1 2">
    <name type="scientific">Alligator mississippiensis</name>
    <name type="common">American alligator</name>
    <dbReference type="NCBI Taxonomy" id="8496"/>
    <lineage>
        <taxon>Eukaryota</taxon>
        <taxon>Metazoa</taxon>
        <taxon>Chordata</taxon>
        <taxon>Craniata</taxon>
        <taxon>Vertebrata</taxon>
        <taxon>Euteleostomi</taxon>
        <taxon>Archelosauria</taxon>
        <taxon>Archosauria</taxon>
        <taxon>Crocodylia</taxon>
        <taxon>Alligatoridae</taxon>
        <taxon>Alligatorinae</taxon>
        <taxon>Alligator</taxon>
    </lineage>
</organism>
<evidence type="ECO:0000313" key="1">
    <source>
        <dbReference type="EMBL" id="KYO18691.1"/>
    </source>
</evidence>
<sequence length="114" mass="13312">MQQLYGSVGREVQAGKDTVSQKRWNNSHFRLLRACREKTVKRWGCLGLKRKIEAPRELGRENSLLCCLGHWHSNPLLFSLSWELIKKELSEVILTFIKSCSEHFLRKVSQKSNK</sequence>